<dbReference type="Proteomes" id="UP000594435">
    <property type="component" value="Chromosome 2"/>
</dbReference>
<reference evidence="1 2" key="1">
    <citation type="submission" date="2020-11" db="EMBL/GenBank/DDBJ databases">
        <title>Complete and Circularized Genome Assembly of a human isolate of Vibrio navarrensis biotype pommerensis with MiSeq and MinION Sequence Data.</title>
        <authorList>
            <person name="Schwartz K."/>
            <person name="Borowiak M."/>
            <person name="Deneke C."/>
            <person name="Balau V."/>
            <person name="Metelmann C."/>
            <person name="Strauch E."/>
        </authorList>
    </citation>
    <scope>NUCLEOTIDE SEQUENCE [LARGE SCALE GENOMIC DNA]</scope>
    <source>
        <strain evidence="1 2">20-VB00237</strain>
    </source>
</reference>
<organism evidence="1 2">
    <name type="scientific">Vibrio navarrensis</name>
    <dbReference type="NCBI Taxonomy" id="29495"/>
    <lineage>
        <taxon>Bacteria</taxon>
        <taxon>Pseudomonadati</taxon>
        <taxon>Pseudomonadota</taxon>
        <taxon>Gammaproteobacteria</taxon>
        <taxon>Vibrionales</taxon>
        <taxon>Vibrionaceae</taxon>
        <taxon>Vibrio</taxon>
    </lineage>
</organism>
<dbReference type="EMBL" id="CP065218">
    <property type="protein sequence ID" value="QPL55916.1"/>
    <property type="molecule type" value="Genomic_DNA"/>
</dbReference>
<name>A0AAJ4IFV2_9VIBR</name>
<dbReference type="RefSeq" id="WP_045572261.1">
    <property type="nucleotide sequence ID" value="NZ_CP065218.1"/>
</dbReference>
<sequence length="76" mass="8449">MALQNYSQQMAKLALYRQALPPPHPFNLLPCSEIFSFVRIGGQLCAEQTALNTSILTHLTQLEAANDAVYTELLTQ</sequence>
<evidence type="ECO:0000313" key="1">
    <source>
        <dbReference type="EMBL" id="QPL55916.1"/>
    </source>
</evidence>
<proteinExistence type="predicted"/>
<evidence type="ECO:0000313" key="2">
    <source>
        <dbReference type="Proteomes" id="UP000594435"/>
    </source>
</evidence>
<gene>
    <name evidence="1" type="ORF">I3X05_17485</name>
</gene>
<dbReference type="GeneID" id="95677079"/>
<accession>A0AAJ4IFV2</accession>
<protein>
    <submittedName>
        <fullName evidence="1">Uncharacterized protein</fullName>
    </submittedName>
</protein>
<dbReference type="AlphaFoldDB" id="A0AAJ4IFV2"/>